<evidence type="ECO:0000256" key="2">
    <source>
        <dbReference type="ARBA" id="ARBA00022692"/>
    </source>
</evidence>
<dbReference type="OrthoDB" id="9792218at2"/>
<sequence length="359" mass="39074">MHDLLRGVLPGWSIDPVITLVIAAIGCLLAVALHESLARILRRLAVRSPGRTDDILVDRLIAPTRWIAVALGLNIALNAAPLDAVGATFVHRAAGFIVPMLLGWLALSVLRAVRDIVDVRSDITASDNLAARRRRTRIGILARIGTFTIVFVTLCLMLLSIPAIRSVGVTLMASAGLAGLAVGAAAQPALKNLIAGVQMAFSEPIRLDDVVIIEGEWGRIEEIRLTYVVVKIWDERRLIVPISKFLEGSFENWTRDSSALLGTAFLYVDPTADVAALRDQLDRVVRPHPNWDGRVVGLQVTDIKPEVMELRALVSAADASRAFDLRCDVREAMMRHIAAEMPHALPRTRTTLTGELAAL</sequence>
<keyword evidence="2 5" id="KW-0812">Transmembrane</keyword>
<dbReference type="Pfam" id="PF00924">
    <property type="entry name" value="MS_channel_2nd"/>
    <property type="match status" value="1"/>
</dbReference>
<feature type="transmembrane region" description="Helical" evidence="5">
    <location>
        <begin position="89"/>
        <end position="110"/>
    </location>
</feature>
<gene>
    <name evidence="7" type="ORF">EAH76_01435</name>
</gene>
<protein>
    <submittedName>
        <fullName evidence="7">Mechanosensitive ion channel family protein</fullName>
    </submittedName>
</protein>
<evidence type="ECO:0000256" key="3">
    <source>
        <dbReference type="ARBA" id="ARBA00022989"/>
    </source>
</evidence>
<dbReference type="PANTHER" id="PTHR30566">
    <property type="entry name" value="YNAI-RELATED MECHANOSENSITIVE ION CHANNEL"/>
    <property type="match status" value="1"/>
</dbReference>
<dbReference type="Gene3D" id="1.10.287.1260">
    <property type="match status" value="1"/>
</dbReference>
<accession>A0A502G447</accession>
<dbReference type="AlphaFoldDB" id="A0A502G447"/>
<evidence type="ECO:0000256" key="1">
    <source>
        <dbReference type="ARBA" id="ARBA00004370"/>
    </source>
</evidence>
<dbReference type="InterPro" id="IPR010920">
    <property type="entry name" value="LSM_dom_sf"/>
</dbReference>
<evidence type="ECO:0000259" key="6">
    <source>
        <dbReference type="Pfam" id="PF00924"/>
    </source>
</evidence>
<evidence type="ECO:0000313" key="8">
    <source>
        <dbReference type="Proteomes" id="UP000319931"/>
    </source>
</evidence>
<dbReference type="EMBL" id="RCZC01000001">
    <property type="protein sequence ID" value="TPG56260.1"/>
    <property type="molecule type" value="Genomic_DNA"/>
</dbReference>
<dbReference type="RefSeq" id="WP_140847019.1">
    <property type="nucleotide sequence ID" value="NZ_RCZC01000001.1"/>
</dbReference>
<dbReference type="Proteomes" id="UP000319931">
    <property type="component" value="Unassembled WGS sequence"/>
</dbReference>
<evidence type="ECO:0000256" key="4">
    <source>
        <dbReference type="ARBA" id="ARBA00023136"/>
    </source>
</evidence>
<organism evidence="7 8">
    <name type="scientific">Sphingomonas glacialis</name>
    <dbReference type="NCBI Taxonomy" id="658225"/>
    <lineage>
        <taxon>Bacteria</taxon>
        <taxon>Pseudomonadati</taxon>
        <taxon>Pseudomonadota</taxon>
        <taxon>Alphaproteobacteria</taxon>
        <taxon>Sphingomonadales</taxon>
        <taxon>Sphingomonadaceae</taxon>
        <taxon>Sphingomonas</taxon>
    </lineage>
</organism>
<dbReference type="InterPro" id="IPR006685">
    <property type="entry name" value="MscS_channel_2nd"/>
</dbReference>
<dbReference type="GO" id="GO:0008381">
    <property type="term" value="F:mechanosensitive monoatomic ion channel activity"/>
    <property type="evidence" value="ECO:0007669"/>
    <property type="project" value="UniProtKB-ARBA"/>
</dbReference>
<feature type="transmembrane region" description="Helical" evidence="5">
    <location>
        <begin position="140"/>
        <end position="161"/>
    </location>
</feature>
<proteinExistence type="predicted"/>
<dbReference type="InterPro" id="IPR023408">
    <property type="entry name" value="MscS_beta-dom_sf"/>
</dbReference>
<dbReference type="SUPFAM" id="SSF50182">
    <property type="entry name" value="Sm-like ribonucleoproteins"/>
    <property type="match status" value="1"/>
</dbReference>
<keyword evidence="3 5" id="KW-1133">Transmembrane helix</keyword>
<feature type="transmembrane region" description="Helical" evidence="5">
    <location>
        <begin position="55"/>
        <end position="77"/>
    </location>
</feature>
<evidence type="ECO:0000256" key="5">
    <source>
        <dbReference type="SAM" id="Phobius"/>
    </source>
</evidence>
<keyword evidence="8" id="KW-1185">Reference proteome</keyword>
<dbReference type="GO" id="GO:0016020">
    <property type="term" value="C:membrane"/>
    <property type="evidence" value="ECO:0007669"/>
    <property type="project" value="UniProtKB-SubCell"/>
</dbReference>
<feature type="domain" description="Mechanosensitive ion channel MscS" evidence="6">
    <location>
        <begin position="190"/>
        <end position="255"/>
    </location>
</feature>
<dbReference type="PANTHER" id="PTHR30566:SF25">
    <property type="entry name" value="INNER MEMBRANE PROTEIN"/>
    <property type="match status" value="1"/>
</dbReference>
<name>A0A502G447_9SPHN</name>
<evidence type="ECO:0000313" key="7">
    <source>
        <dbReference type="EMBL" id="TPG56260.1"/>
    </source>
</evidence>
<dbReference type="Gene3D" id="2.30.30.60">
    <property type="match status" value="1"/>
</dbReference>
<reference evidence="7 8" key="1">
    <citation type="journal article" date="2019" name="Environ. Microbiol.">
        <title>Species interactions and distinct microbial communities in high Arctic permafrost affected cryosols are associated with the CH4 and CO2 gas fluxes.</title>
        <authorList>
            <person name="Altshuler I."/>
            <person name="Hamel J."/>
            <person name="Turney S."/>
            <person name="Magnuson E."/>
            <person name="Levesque R."/>
            <person name="Greer C."/>
            <person name="Whyte L.G."/>
        </authorList>
    </citation>
    <scope>NUCLEOTIDE SEQUENCE [LARGE SCALE GENOMIC DNA]</scope>
    <source>
        <strain evidence="7 8">E6.1</strain>
    </source>
</reference>
<keyword evidence="4 5" id="KW-0472">Membrane</keyword>
<dbReference type="PROSITE" id="PS51257">
    <property type="entry name" value="PROKAR_LIPOPROTEIN"/>
    <property type="match status" value="1"/>
</dbReference>
<comment type="subcellular location">
    <subcellularLocation>
        <location evidence="1">Membrane</location>
    </subcellularLocation>
</comment>
<feature type="transmembrane region" description="Helical" evidence="5">
    <location>
        <begin position="12"/>
        <end position="34"/>
    </location>
</feature>
<comment type="caution">
    <text evidence="7">The sequence shown here is derived from an EMBL/GenBank/DDBJ whole genome shotgun (WGS) entry which is preliminary data.</text>
</comment>